<proteinExistence type="predicted"/>
<evidence type="ECO:0000256" key="2">
    <source>
        <dbReference type="ARBA" id="ARBA00022729"/>
    </source>
</evidence>
<dbReference type="SUPFAM" id="SSF48230">
    <property type="entry name" value="Chondroitin AC/alginate lyase"/>
    <property type="match status" value="1"/>
</dbReference>
<dbReference type="Proteomes" id="UP000015455">
    <property type="component" value="Unassembled WGS sequence"/>
</dbReference>
<dbReference type="InterPro" id="IPR031680">
    <property type="entry name" value="Hepar_II_III_N"/>
</dbReference>
<dbReference type="Pfam" id="PF16889">
    <property type="entry name" value="Hepar_II_III_N"/>
    <property type="match status" value="1"/>
</dbReference>
<dbReference type="InterPro" id="IPR008929">
    <property type="entry name" value="Chondroitin_lyas"/>
</dbReference>
<gene>
    <name evidence="7" type="ORF">M622_08965</name>
</gene>
<protein>
    <submittedName>
        <fullName evidence="7">Uncharacterized protein</fullName>
    </submittedName>
</protein>
<evidence type="ECO:0000259" key="5">
    <source>
        <dbReference type="Pfam" id="PF07940"/>
    </source>
</evidence>
<evidence type="ECO:0000259" key="6">
    <source>
        <dbReference type="Pfam" id="PF16889"/>
    </source>
</evidence>
<dbReference type="PATRIC" id="fig|1348657.5.peg.323"/>
<dbReference type="EMBL" id="ATJV01000002">
    <property type="protein sequence ID" value="EPZ17071.1"/>
    <property type="molecule type" value="Genomic_DNA"/>
</dbReference>
<accession>S9ZR83</accession>
<dbReference type="eggNOG" id="COG5360">
    <property type="taxonomic scope" value="Bacteria"/>
</dbReference>
<dbReference type="InterPro" id="IPR012480">
    <property type="entry name" value="Hepar_II_III_C"/>
</dbReference>
<evidence type="ECO:0000313" key="8">
    <source>
        <dbReference type="Proteomes" id="UP000015455"/>
    </source>
</evidence>
<comment type="caution">
    <text evidence="7">The sequence shown here is derived from an EMBL/GenBank/DDBJ whole genome shotgun (WGS) entry which is preliminary data.</text>
</comment>
<dbReference type="RefSeq" id="WP_021247779.1">
    <property type="nucleotide sequence ID" value="NZ_ATJV01000002.1"/>
</dbReference>
<feature type="domain" description="Heparin-sulfate lyase N-terminal" evidence="6">
    <location>
        <begin position="105"/>
        <end position="292"/>
    </location>
</feature>
<dbReference type="OrthoDB" id="9763014at2"/>
<dbReference type="STRING" id="1348657.M622_08965"/>
<organism evidence="7 8">
    <name type="scientific">Thauera terpenica 58Eu</name>
    <dbReference type="NCBI Taxonomy" id="1348657"/>
    <lineage>
        <taxon>Bacteria</taxon>
        <taxon>Pseudomonadati</taxon>
        <taxon>Pseudomonadota</taxon>
        <taxon>Betaproteobacteria</taxon>
        <taxon>Rhodocyclales</taxon>
        <taxon>Zoogloeaceae</taxon>
        <taxon>Thauera</taxon>
    </lineage>
</organism>
<sequence>MGLLNKTGRYWYTLRHLRPVQFYGRVWFRYSRPRPDLRAASALRARSGTWQAPARRLPSMSGPRSFVFLNEPGGLDEIGWDGGQREKLWRYNQHYFDDLNAVDAEARQAWHLVLIEDWIAHNPPGQGNGWEPYPLSLRVVNWVKWALSGGELSPAAVHSLAVQARWLTRRLEIHLLGNHLFGNAKALLFAGLFFEGQEADGWRRTALEILAREIPEQFLPDGGQFELSTMYHALALEDALDLINVAACYAGTAPAEDDQRVRGWLIPRLPAMRRWLQVMCHPDGEIALFNDAAIGIAPSVAELEGYFARCLPDAVPLPLQAVERLPDSGYVRLQSGDAVALLDVARVGPDYLPGHAHADTLSFELSLFGQRVLVNGGTSCYGTSAERLRQRGTAAHNTVTVDGQDSSEVWGGFRVARRAYPAGLSLLEDANCLQVSCSHDGYRWLKGRPVHTRIWFLHVGSLAVEDNVSGGYGEAVAHYRFHPDVVVSADPYGREGVAVLADGRRVGWQIERGAGELVPSSWHPRFGVAQPCMLLRVKLVGQSARVRFKWM</sequence>
<keyword evidence="8" id="KW-1185">Reference proteome</keyword>
<evidence type="ECO:0000256" key="1">
    <source>
        <dbReference type="ARBA" id="ARBA00004418"/>
    </source>
</evidence>
<name>S9ZR83_9RHOO</name>
<dbReference type="Gene3D" id="2.70.98.70">
    <property type="match status" value="1"/>
</dbReference>
<dbReference type="Pfam" id="PF07940">
    <property type="entry name" value="Hepar_II_III_C"/>
    <property type="match status" value="1"/>
</dbReference>
<dbReference type="PANTHER" id="PTHR39210:SF1">
    <property type="entry name" value="HEPARIN-SULFATE LYASE"/>
    <property type="match status" value="1"/>
</dbReference>
<evidence type="ECO:0000256" key="4">
    <source>
        <dbReference type="ARBA" id="ARBA00023239"/>
    </source>
</evidence>
<reference evidence="7 8" key="1">
    <citation type="submission" date="2013-06" db="EMBL/GenBank/DDBJ databases">
        <title>Draft genome sequence of Thauera terpenica.</title>
        <authorList>
            <person name="Liu B."/>
            <person name="Frostegard A.H."/>
            <person name="Shapleigh J.P."/>
        </authorList>
    </citation>
    <scope>NUCLEOTIDE SEQUENCE [LARGE SCALE GENOMIC DNA]</scope>
    <source>
        <strain evidence="7 8">58Eu</strain>
    </source>
</reference>
<dbReference type="Gene3D" id="1.50.10.100">
    <property type="entry name" value="Chondroitin AC/alginate lyase"/>
    <property type="match status" value="1"/>
</dbReference>
<keyword evidence="3" id="KW-0574">Periplasm</keyword>
<dbReference type="GO" id="GO:0016829">
    <property type="term" value="F:lyase activity"/>
    <property type="evidence" value="ECO:0007669"/>
    <property type="project" value="UniProtKB-KW"/>
</dbReference>
<dbReference type="GO" id="GO:0042597">
    <property type="term" value="C:periplasmic space"/>
    <property type="evidence" value="ECO:0007669"/>
    <property type="project" value="UniProtKB-SubCell"/>
</dbReference>
<evidence type="ECO:0000313" key="7">
    <source>
        <dbReference type="EMBL" id="EPZ17071.1"/>
    </source>
</evidence>
<dbReference type="AlphaFoldDB" id="S9ZR83"/>
<comment type="subcellular location">
    <subcellularLocation>
        <location evidence="1">Periplasm</location>
    </subcellularLocation>
</comment>
<keyword evidence="2" id="KW-0732">Signal</keyword>
<evidence type="ECO:0000256" key="3">
    <source>
        <dbReference type="ARBA" id="ARBA00022764"/>
    </source>
</evidence>
<dbReference type="PANTHER" id="PTHR39210">
    <property type="entry name" value="HEPARIN-SULFATE LYASE"/>
    <property type="match status" value="1"/>
</dbReference>
<keyword evidence="4" id="KW-0456">Lyase</keyword>
<feature type="domain" description="Heparinase II/III-like C-terminal" evidence="5">
    <location>
        <begin position="321"/>
        <end position="541"/>
    </location>
</feature>